<organism evidence="2 3">
    <name type="scientific">Macrosiphum euphorbiae</name>
    <name type="common">potato aphid</name>
    <dbReference type="NCBI Taxonomy" id="13131"/>
    <lineage>
        <taxon>Eukaryota</taxon>
        <taxon>Metazoa</taxon>
        <taxon>Ecdysozoa</taxon>
        <taxon>Arthropoda</taxon>
        <taxon>Hexapoda</taxon>
        <taxon>Insecta</taxon>
        <taxon>Pterygota</taxon>
        <taxon>Neoptera</taxon>
        <taxon>Paraneoptera</taxon>
        <taxon>Hemiptera</taxon>
        <taxon>Sternorrhyncha</taxon>
        <taxon>Aphidomorpha</taxon>
        <taxon>Aphidoidea</taxon>
        <taxon>Aphididae</taxon>
        <taxon>Macrosiphini</taxon>
        <taxon>Macrosiphum</taxon>
    </lineage>
</organism>
<comment type="caution">
    <text evidence="2">The sequence shown here is derived from an EMBL/GenBank/DDBJ whole genome shotgun (WGS) entry which is preliminary data.</text>
</comment>
<protein>
    <submittedName>
        <fullName evidence="2">Uncharacterized protein</fullName>
    </submittedName>
</protein>
<reference evidence="2 3" key="1">
    <citation type="submission" date="2023-01" db="EMBL/GenBank/DDBJ databases">
        <authorList>
            <person name="Whitehead M."/>
        </authorList>
    </citation>
    <scope>NUCLEOTIDE SEQUENCE [LARGE SCALE GENOMIC DNA]</scope>
</reference>
<dbReference type="EMBL" id="CARXXK010000005">
    <property type="protein sequence ID" value="CAI6369016.1"/>
    <property type="molecule type" value="Genomic_DNA"/>
</dbReference>
<name>A0AAV0XLM9_9HEMI</name>
<keyword evidence="3" id="KW-1185">Reference proteome</keyword>
<evidence type="ECO:0000313" key="3">
    <source>
        <dbReference type="Proteomes" id="UP001160148"/>
    </source>
</evidence>
<proteinExistence type="predicted"/>
<feature type="region of interest" description="Disordered" evidence="1">
    <location>
        <begin position="1"/>
        <end position="27"/>
    </location>
</feature>
<gene>
    <name evidence="2" type="ORF">MEUPH1_LOCUS23308</name>
</gene>
<evidence type="ECO:0000313" key="2">
    <source>
        <dbReference type="EMBL" id="CAI6369016.1"/>
    </source>
</evidence>
<evidence type="ECO:0000256" key="1">
    <source>
        <dbReference type="SAM" id="MobiDB-lite"/>
    </source>
</evidence>
<accession>A0AAV0XLM9</accession>
<dbReference type="AlphaFoldDB" id="A0AAV0XLM9"/>
<dbReference type="Proteomes" id="UP001160148">
    <property type="component" value="Unassembled WGS sequence"/>
</dbReference>
<sequence length="104" mass="11911">MVGNPRWSSEDGEADVAHGGSVDGVDDVDEAEWSGMLSLSPVYTTDMRWRRFTTTLVEQLYASKVRPETRQSAYTDDRLQNIRVGWRTNDRTRTQTLCRVHYGV</sequence>